<evidence type="ECO:0000256" key="4">
    <source>
        <dbReference type="ARBA" id="ARBA00023004"/>
    </source>
</evidence>
<dbReference type="SFLD" id="SFLDS00029">
    <property type="entry name" value="Radical_SAM"/>
    <property type="match status" value="1"/>
</dbReference>
<evidence type="ECO:0000313" key="7">
    <source>
        <dbReference type="EMBL" id="SOC27085.1"/>
    </source>
</evidence>
<evidence type="ECO:0000256" key="2">
    <source>
        <dbReference type="ARBA" id="ARBA00022691"/>
    </source>
</evidence>
<evidence type="ECO:0000256" key="5">
    <source>
        <dbReference type="ARBA" id="ARBA00023014"/>
    </source>
</evidence>
<comment type="cofactor">
    <cofactor evidence="1">
        <name>[4Fe-4S] cluster</name>
        <dbReference type="ChEBI" id="CHEBI:49883"/>
    </cofactor>
</comment>
<gene>
    <name evidence="7" type="ORF">SAMN05428964_105273</name>
</gene>
<dbReference type="AlphaFoldDB" id="A0A285TUI4"/>
<dbReference type="Proteomes" id="UP000219068">
    <property type="component" value="Unassembled WGS sequence"/>
</dbReference>
<dbReference type="InterPro" id="IPR007197">
    <property type="entry name" value="rSAM"/>
</dbReference>
<keyword evidence="5" id="KW-0411">Iron-sulfur</keyword>
<sequence length="374" mass="42119">MSGTVPFTPKFDHLIYMRVFEGCDLRCQHCFIPANPRRLKDADVEHAADKVRTFAKPGDRILVQWHGGEPTLLGAAWLRKAIETLETTGPEFEWIHGIQTNLLGYNGEWAQLYHDKFNGEVGVSWDAKIRLTRRDDPASFADFENRFWPKMEQLLADGLHPYLVVTATKVLFQTFKNPVDFFSMLESRGITRGHLERVTETGEARKAWDTVGLSNAEYSRYMSRYARAYVLWNMQAAEQGRPHLSLSPFDGLLKSTDELRRGEAKGYGCWSGNCDTRFHTIDADGYKRGCTALTSEDGNSRATAKLALDKDNLVEERKLRRIVDCHACEFRKICSSGCMAISMDDGSGECAGGYSLFKAATAIVSNENCGWKLG</sequence>
<dbReference type="InterPro" id="IPR023867">
    <property type="entry name" value="Sulphatase_maturase_rSAM"/>
</dbReference>
<dbReference type="Pfam" id="PF04055">
    <property type="entry name" value="Radical_SAM"/>
    <property type="match status" value="1"/>
</dbReference>
<keyword evidence="3" id="KW-0479">Metal-binding</keyword>
<dbReference type="SFLD" id="SFLDG01067">
    <property type="entry name" value="SPASM/twitch_domain_containing"/>
    <property type="match status" value="1"/>
</dbReference>
<dbReference type="GO" id="GO:0016491">
    <property type="term" value="F:oxidoreductase activity"/>
    <property type="evidence" value="ECO:0007669"/>
    <property type="project" value="InterPro"/>
</dbReference>
<dbReference type="PANTHER" id="PTHR43273">
    <property type="entry name" value="ANAEROBIC SULFATASE-MATURATING ENZYME HOMOLOG ASLB-RELATED"/>
    <property type="match status" value="1"/>
</dbReference>
<protein>
    <submittedName>
        <fullName evidence="7">Radical SAM additional 4Fe4S-binding SPASM domain-containing protein</fullName>
    </submittedName>
</protein>
<organism evidence="7 8">
    <name type="scientific">Thalassospira xiamenensis</name>
    <dbReference type="NCBI Taxonomy" id="220697"/>
    <lineage>
        <taxon>Bacteria</taxon>
        <taxon>Pseudomonadati</taxon>
        <taxon>Pseudomonadota</taxon>
        <taxon>Alphaproteobacteria</taxon>
        <taxon>Rhodospirillales</taxon>
        <taxon>Thalassospiraceae</taxon>
        <taxon>Thalassospira</taxon>
    </lineage>
</organism>
<keyword evidence="2" id="KW-0949">S-adenosyl-L-methionine</keyword>
<proteinExistence type="predicted"/>
<accession>A0A285TUI4</accession>
<dbReference type="RefSeq" id="WP_097052829.1">
    <property type="nucleotide sequence ID" value="NZ_OBMM01000005.1"/>
</dbReference>
<reference evidence="7 8" key="1">
    <citation type="submission" date="2017-08" db="EMBL/GenBank/DDBJ databases">
        <authorList>
            <person name="de Groot N.N."/>
        </authorList>
    </citation>
    <scope>NUCLEOTIDE SEQUENCE [LARGE SCALE GENOMIC DNA]</scope>
    <source>
        <strain evidence="7 8">USBA 78</strain>
    </source>
</reference>
<dbReference type="CDD" id="cd01335">
    <property type="entry name" value="Radical_SAM"/>
    <property type="match status" value="1"/>
</dbReference>
<name>A0A285TUI4_9PROT</name>
<evidence type="ECO:0000256" key="1">
    <source>
        <dbReference type="ARBA" id="ARBA00001966"/>
    </source>
</evidence>
<dbReference type="GO" id="GO:0051536">
    <property type="term" value="F:iron-sulfur cluster binding"/>
    <property type="evidence" value="ECO:0007669"/>
    <property type="project" value="UniProtKB-KW"/>
</dbReference>
<dbReference type="PANTHER" id="PTHR43273:SF8">
    <property type="entry name" value="RADICAL SAM DOMAIN PROTEIN"/>
    <property type="match status" value="1"/>
</dbReference>
<feature type="domain" description="Radical SAM core" evidence="6">
    <location>
        <begin position="18"/>
        <end position="90"/>
    </location>
</feature>
<evidence type="ECO:0000259" key="6">
    <source>
        <dbReference type="Pfam" id="PF04055"/>
    </source>
</evidence>
<dbReference type="GO" id="GO:0046872">
    <property type="term" value="F:metal ion binding"/>
    <property type="evidence" value="ECO:0007669"/>
    <property type="project" value="UniProtKB-KW"/>
</dbReference>
<evidence type="ECO:0000313" key="8">
    <source>
        <dbReference type="Proteomes" id="UP000219068"/>
    </source>
</evidence>
<dbReference type="SUPFAM" id="SSF102114">
    <property type="entry name" value="Radical SAM enzymes"/>
    <property type="match status" value="1"/>
</dbReference>
<dbReference type="InterPro" id="IPR058240">
    <property type="entry name" value="rSAM_sf"/>
</dbReference>
<dbReference type="InterPro" id="IPR013785">
    <property type="entry name" value="Aldolase_TIM"/>
</dbReference>
<keyword evidence="4" id="KW-0408">Iron</keyword>
<dbReference type="EMBL" id="OBMM01000005">
    <property type="protein sequence ID" value="SOC27085.1"/>
    <property type="molecule type" value="Genomic_DNA"/>
</dbReference>
<evidence type="ECO:0000256" key="3">
    <source>
        <dbReference type="ARBA" id="ARBA00022723"/>
    </source>
</evidence>
<dbReference type="Gene3D" id="3.20.20.70">
    <property type="entry name" value="Aldolase class I"/>
    <property type="match status" value="1"/>
</dbReference>